<evidence type="ECO:0000313" key="4">
    <source>
        <dbReference type="Proteomes" id="UP001161247"/>
    </source>
</evidence>
<dbReference type="AlphaFoldDB" id="A0AAV1D5B4"/>
<proteinExistence type="predicted"/>
<dbReference type="PANTHER" id="PTHR34370:SF2">
    <property type="entry name" value="GAG-POL POLYPROTEIN_RETROTRANSPOSON"/>
    <property type="match status" value="1"/>
</dbReference>
<gene>
    <name evidence="3" type="ORF">OLC1_LOCUS12067</name>
</gene>
<protein>
    <submittedName>
        <fullName evidence="3">OLC1v1001099C1</fullName>
    </submittedName>
</protein>
<feature type="transmembrane region" description="Helical" evidence="2">
    <location>
        <begin position="152"/>
        <end position="175"/>
    </location>
</feature>
<keyword evidence="2" id="KW-0472">Membrane</keyword>
<keyword evidence="4" id="KW-1185">Reference proteome</keyword>
<feature type="region of interest" description="Disordered" evidence="1">
    <location>
        <begin position="23"/>
        <end position="47"/>
    </location>
</feature>
<dbReference type="EMBL" id="OX459121">
    <property type="protein sequence ID" value="CAI9102773.1"/>
    <property type="molecule type" value="Genomic_DNA"/>
</dbReference>
<evidence type="ECO:0000256" key="2">
    <source>
        <dbReference type="SAM" id="Phobius"/>
    </source>
</evidence>
<keyword evidence="2" id="KW-0812">Transmembrane</keyword>
<organism evidence="3 4">
    <name type="scientific">Oldenlandia corymbosa var. corymbosa</name>
    <dbReference type="NCBI Taxonomy" id="529605"/>
    <lineage>
        <taxon>Eukaryota</taxon>
        <taxon>Viridiplantae</taxon>
        <taxon>Streptophyta</taxon>
        <taxon>Embryophyta</taxon>
        <taxon>Tracheophyta</taxon>
        <taxon>Spermatophyta</taxon>
        <taxon>Magnoliopsida</taxon>
        <taxon>eudicotyledons</taxon>
        <taxon>Gunneridae</taxon>
        <taxon>Pentapetalae</taxon>
        <taxon>asterids</taxon>
        <taxon>lamiids</taxon>
        <taxon>Gentianales</taxon>
        <taxon>Rubiaceae</taxon>
        <taxon>Rubioideae</taxon>
        <taxon>Spermacoceae</taxon>
        <taxon>Hedyotis-Oldenlandia complex</taxon>
        <taxon>Oldenlandia</taxon>
    </lineage>
</organism>
<dbReference type="PANTHER" id="PTHR34370">
    <property type="entry name" value="OS04G0600100 PROTEIN"/>
    <property type="match status" value="1"/>
</dbReference>
<evidence type="ECO:0000313" key="3">
    <source>
        <dbReference type="EMBL" id="CAI9102773.1"/>
    </source>
</evidence>
<evidence type="ECO:0000256" key="1">
    <source>
        <dbReference type="SAM" id="MobiDB-lite"/>
    </source>
</evidence>
<sequence length="176" mass="19177">MGFSASNHLLQFRLLCSSNDPETVKGSSKMSSEEQADSLGKDNHQKESLTTSEVLKKLKRYGVSGVLSYGLLNTAYYLSTFLFVWLYVAPVPGKMGYVGAAERLLKVLAMVWAGSQVTKLIRAGGALALAPAVDRGLSWFTVKFKFESQGKAFMAIAGFCFGLAFVVFLVLTLLWA</sequence>
<dbReference type="Proteomes" id="UP001161247">
    <property type="component" value="Chromosome 4"/>
</dbReference>
<feature type="transmembrane region" description="Helical" evidence="2">
    <location>
        <begin position="66"/>
        <end position="88"/>
    </location>
</feature>
<accession>A0AAV1D5B4</accession>
<keyword evidence="2" id="KW-1133">Transmembrane helix</keyword>
<reference evidence="3" key="1">
    <citation type="submission" date="2023-03" db="EMBL/GenBank/DDBJ databases">
        <authorList>
            <person name="Julca I."/>
        </authorList>
    </citation>
    <scope>NUCLEOTIDE SEQUENCE</scope>
</reference>
<name>A0AAV1D5B4_OLDCO</name>